<evidence type="ECO:0000256" key="3">
    <source>
        <dbReference type="ARBA" id="ARBA00048782"/>
    </source>
</evidence>
<evidence type="ECO:0000313" key="7">
    <source>
        <dbReference type="Proteomes" id="UP001239782"/>
    </source>
</evidence>
<sequence length="173" mass="19586">MNSIVLGGGCFWCLEAVFQRVKGVSLVKSGYAGGHTENPEYREVCAESTGHAEVVKVEYNESVISLKELLNIFFIVHDPTTLNRQGNDRGTQYRSIILPTSDDELAVIESAIEDAQAHYADKVVTQVKKLQTFWPAETYHDNYYNQNQQQPYCQLVVGEKVAKLHKYFADYTD</sequence>
<comment type="similarity">
    <text evidence="4">Belongs to the MsrA Met sulfoxide reductase family.</text>
</comment>
<keyword evidence="1 4" id="KW-0560">Oxidoreductase</keyword>
<protein>
    <recommendedName>
        <fullName evidence="4">Peptide methionine sulfoxide reductase MsrA</fullName>
        <shortName evidence="4">Protein-methionine-S-oxide reductase</shortName>
        <ecNumber evidence="4">1.8.4.11</ecNumber>
    </recommendedName>
    <alternativeName>
        <fullName evidence="4">Peptide-methionine (S)-S-oxide reductase</fullName>
        <shortName evidence="4">Peptide Met(O) reductase</shortName>
    </alternativeName>
</protein>
<feature type="active site" evidence="4">
    <location>
        <position position="10"/>
    </location>
</feature>
<name>A0AA51RT62_9GAMM</name>
<dbReference type="Pfam" id="PF01625">
    <property type="entry name" value="PMSR"/>
    <property type="match status" value="1"/>
</dbReference>
<evidence type="ECO:0000313" key="6">
    <source>
        <dbReference type="EMBL" id="WMS87177.1"/>
    </source>
</evidence>
<dbReference type="SUPFAM" id="SSF55068">
    <property type="entry name" value="Peptide methionine sulfoxide reductase"/>
    <property type="match status" value="1"/>
</dbReference>
<comment type="catalytic activity">
    <reaction evidence="3 4">
        <text>[thioredoxin]-disulfide + L-methionine + H2O = L-methionine (S)-S-oxide + [thioredoxin]-dithiol</text>
        <dbReference type="Rhea" id="RHEA:19993"/>
        <dbReference type="Rhea" id="RHEA-COMP:10698"/>
        <dbReference type="Rhea" id="RHEA-COMP:10700"/>
        <dbReference type="ChEBI" id="CHEBI:15377"/>
        <dbReference type="ChEBI" id="CHEBI:29950"/>
        <dbReference type="ChEBI" id="CHEBI:50058"/>
        <dbReference type="ChEBI" id="CHEBI:57844"/>
        <dbReference type="ChEBI" id="CHEBI:58772"/>
        <dbReference type="EC" id="1.8.4.11"/>
    </reaction>
</comment>
<feature type="domain" description="Peptide methionine sulphoxide reductase MsrA" evidence="5">
    <location>
        <begin position="4"/>
        <end position="154"/>
    </location>
</feature>
<dbReference type="Proteomes" id="UP001239782">
    <property type="component" value="Chromosome"/>
</dbReference>
<accession>A0AA51RT62</accession>
<dbReference type="EMBL" id="CP133548">
    <property type="protein sequence ID" value="WMS87177.1"/>
    <property type="molecule type" value="Genomic_DNA"/>
</dbReference>
<reference evidence="6 7" key="1">
    <citation type="submission" date="2023-08" db="EMBL/GenBank/DDBJ databases">
        <title>Pleionea litopenaei sp. nov., isolated from stomach of juvenile Litopenaeus vannamei.</title>
        <authorList>
            <person name="Rho A.M."/>
            <person name="Hwang C.Y."/>
        </authorList>
    </citation>
    <scope>NUCLEOTIDE SEQUENCE [LARGE SCALE GENOMIC DNA]</scope>
    <source>
        <strain evidence="6 7">HL-JVS1</strain>
    </source>
</reference>
<comment type="function">
    <text evidence="4">Has an important function as a repair enzyme for proteins that have been inactivated by oxidation. Catalyzes the reversible oxidation-reduction of methionine sulfoxide in proteins to methionine.</text>
</comment>
<proteinExistence type="inferred from homology"/>
<dbReference type="PANTHER" id="PTHR43774:SF1">
    <property type="entry name" value="PEPTIDE METHIONINE SULFOXIDE REDUCTASE MSRA 2"/>
    <property type="match status" value="1"/>
</dbReference>
<evidence type="ECO:0000256" key="4">
    <source>
        <dbReference type="HAMAP-Rule" id="MF_01401"/>
    </source>
</evidence>
<keyword evidence="7" id="KW-1185">Reference proteome</keyword>
<comment type="catalytic activity">
    <reaction evidence="2 4">
        <text>L-methionyl-[protein] + [thioredoxin]-disulfide + H2O = L-methionyl-(S)-S-oxide-[protein] + [thioredoxin]-dithiol</text>
        <dbReference type="Rhea" id="RHEA:14217"/>
        <dbReference type="Rhea" id="RHEA-COMP:10698"/>
        <dbReference type="Rhea" id="RHEA-COMP:10700"/>
        <dbReference type="Rhea" id="RHEA-COMP:12313"/>
        <dbReference type="Rhea" id="RHEA-COMP:12315"/>
        <dbReference type="ChEBI" id="CHEBI:15377"/>
        <dbReference type="ChEBI" id="CHEBI:16044"/>
        <dbReference type="ChEBI" id="CHEBI:29950"/>
        <dbReference type="ChEBI" id="CHEBI:44120"/>
        <dbReference type="ChEBI" id="CHEBI:50058"/>
        <dbReference type="EC" id="1.8.4.11"/>
    </reaction>
</comment>
<dbReference type="InterPro" id="IPR002569">
    <property type="entry name" value="Met_Sox_Rdtase_MsrA_dom"/>
</dbReference>
<gene>
    <name evidence="4 6" type="primary">msrA</name>
    <name evidence="6" type="ORF">Q9312_18380</name>
</gene>
<dbReference type="NCBIfam" id="TIGR00401">
    <property type="entry name" value="msrA"/>
    <property type="match status" value="1"/>
</dbReference>
<dbReference type="PANTHER" id="PTHR43774">
    <property type="entry name" value="PEPTIDE METHIONINE SULFOXIDE REDUCTASE"/>
    <property type="match status" value="1"/>
</dbReference>
<evidence type="ECO:0000256" key="1">
    <source>
        <dbReference type="ARBA" id="ARBA00023002"/>
    </source>
</evidence>
<dbReference type="RefSeq" id="WP_309202316.1">
    <property type="nucleotide sequence ID" value="NZ_CP133548.1"/>
</dbReference>
<dbReference type="EC" id="1.8.4.11" evidence="4"/>
<dbReference type="Gene3D" id="3.30.1060.10">
    <property type="entry name" value="Peptide methionine sulphoxide reductase MsrA"/>
    <property type="match status" value="1"/>
</dbReference>
<organism evidence="6 7">
    <name type="scientific">Pleionea litopenaei</name>
    <dbReference type="NCBI Taxonomy" id="3070815"/>
    <lineage>
        <taxon>Bacteria</taxon>
        <taxon>Pseudomonadati</taxon>
        <taxon>Pseudomonadota</taxon>
        <taxon>Gammaproteobacteria</taxon>
        <taxon>Oceanospirillales</taxon>
        <taxon>Pleioneaceae</taxon>
        <taxon>Pleionea</taxon>
    </lineage>
</organism>
<dbReference type="AlphaFoldDB" id="A0AA51RT62"/>
<dbReference type="HAMAP" id="MF_01401">
    <property type="entry name" value="MsrA"/>
    <property type="match status" value="1"/>
</dbReference>
<dbReference type="GO" id="GO:0008113">
    <property type="term" value="F:peptide-methionine (S)-S-oxide reductase activity"/>
    <property type="evidence" value="ECO:0007669"/>
    <property type="project" value="UniProtKB-UniRule"/>
</dbReference>
<dbReference type="KEGG" id="plei:Q9312_18380"/>
<dbReference type="InterPro" id="IPR036509">
    <property type="entry name" value="Met_Sox_Rdtase_MsrA_sf"/>
</dbReference>
<evidence type="ECO:0000256" key="2">
    <source>
        <dbReference type="ARBA" id="ARBA00047806"/>
    </source>
</evidence>
<evidence type="ECO:0000259" key="5">
    <source>
        <dbReference type="Pfam" id="PF01625"/>
    </source>
</evidence>